<evidence type="ECO:0000256" key="1">
    <source>
        <dbReference type="SAM" id="MobiDB-lite"/>
    </source>
</evidence>
<protein>
    <submittedName>
        <fullName evidence="2">Uncharacterized protein</fullName>
    </submittedName>
</protein>
<reference evidence="2" key="1">
    <citation type="submission" date="2021-02" db="EMBL/GenBank/DDBJ databases">
        <authorList>
            <person name="Nowell W R."/>
        </authorList>
    </citation>
    <scope>NUCLEOTIDE SEQUENCE</scope>
</reference>
<feature type="region of interest" description="Disordered" evidence="1">
    <location>
        <begin position="1"/>
        <end position="31"/>
    </location>
</feature>
<accession>A0A8S2XJS4</accession>
<evidence type="ECO:0000313" key="2">
    <source>
        <dbReference type="EMBL" id="CAF4501049.1"/>
    </source>
</evidence>
<proteinExistence type="predicted"/>
<feature type="non-terminal residue" evidence="2">
    <location>
        <position position="31"/>
    </location>
</feature>
<comment type="caution">
    <text evidence="2">The sequence shown here is derived from an EMBL/GenBank/DDBJ whole genome shotgun (WGS) entry which is preliminary data.</text>
</comment>
<dbReference type="EMBL" id="CAJOBJ010081017">
    <property type="protein sequence ID" value="CAF4501049.1"/>
    <property type="molecule type" value="Genomic_DNA"/>
</dbReference>
<dbReference type="AlphaFoldDB" id="A0A8S2XJS4"/>
<gene>
    <name evidence="2" type="ORF">GIL414_LOCUS34723</name>
</gene>
<dbReference type="Proteomes" id="UP000681720">
    <property type="component" value="Unassembled WGS sequence"/>
</dbReference>
<sequence length="31" mass="3274">MGGKESKQTVSKLTTSATVPSTVVRPSRRIA</sequence>
<name>A0A8S2XJS4_9BILA</name>
<organism evidence="2 3">
    <name type="scientific">Rotaria magnacalcarata</name>
    <dbReference type="NCBI Taxonomy" id="392030"/>
    <lineage>
        <taxon>Eukaryota</taxon>
        <taxon>Metazoa</taxon>
        <taxon>Spiralia</taxon>
        <taxon>Gnathifera</taxon>
        <taxon>Rotifera</taxon>
        <taxon>Eurotatoria</taxon>
        <taxon>Bdelloidea</taxon>
        <taxon>Philodinida</taxon>
        <taxon>Philodinidae</taxon>
        <taxon>Rotaria</taxon>
    </lineage>
</organism>
<feature type="compositionally biased region" description="Polar residues" evidence="1">
    <location>
        <begin position="8"/>
        <end position="21"/>
    </location>
</feature>
<evidence type="ECO:0000313" key="3">
    <source>
        <dbReference type="Proteomes" id="UP000681720"/>
    </source>
</evidence>